<comment type="caution">
    <text evidence="1">The sequence shown here is derived from an EMBL/GenBank/DDBJ whole genome shotgun (WGS) entry which is preliminary data.</text>
</comment>
<evidence type="ECO:0000313" key="2">
    <source>
        <dbReference type="Proteomes" id="UP001249851"/>
    </source>
</evidence>
<evidence type="ECO:0000313" key="1">
    <source>
        <dbReference type="EMBL" id="KAK2573057.1"/>
    </source>
</evidence>
<reference evidence="1" key="1">
    <citation type="journal article" date="2023" name="G3 (Bethesda)">
        <title>Whole genome assembly and annotation of the endangered Caribbean coral Acropora cervicornis.</title>
        <authorList>
            <person name="Selwyn J.D."/>
            <person name="Vollmer S.V."/>
        </authorList>
    </citation>
    <scope>NUCLEOTIDE SEQUENCE</scope>
    <source>
        <strain evidence="1">K2</strain>
    </source>
</reference>
<protein>
    <submittedName>
        <fullName evidence="1">Uncharacterized protein</fullName>
    </submittedName>
</protein>
<dbReference type="Proteomes" id="UP001249851">
    <property type="component" value="Unassembled WGS sequence"/>
</dbReference>
<sequence>MKMAGDCDAFEDEFAYIFELTDNGSRKPSLLRGFLPIILAFPNLIPSVEAVSELHTSQNKSMKNSAAEYTSKDISWIWYSVEETTGESHGQTFFHLKHVPLIQLHLHSLHQITKHFHATFVRNQEKQLPEATCTK</sequence>
<accession>A0AAD9R4S8</accession>
<organism evidence="1 2">
    <name type="scientific">Acropora cervicornis</name>
    <name type="common">Staghorn coral</name>
    <dbReference type="NCBI Taxonomy" id="6130"/>
    <lineage>
        <taxon>Eukaryota</taxon>
        <taxon>Metazoa</taxon>
        <taxon>Cnidaria</taxon>
        <taxon>Anthozoa</taxon>
        <taxon>Hexacorallia</taxon>
        <taxon>Scleractinia</taxon>
        <taxon>Astrocoeniina</taxon>
        <taxon>Acroporidae</taxon>
        <taxon>Acropora</taxon>
    </lineage>
</organism>
<dbReference type="AlphaFoldDB" id="A0AAD9R4S8"/>
<gene>
    <name evidence="1" type="ORF">P5673_002088</name>
</gene>
<reference evidence="1" key="2">
    <citation type="journal article" date="2023" name="Science">
        <title>Genomic signatures of disease resistance in endangered staghorn corals.</title>
        <authorList>
            <person name="Vollmer S.V."/>
            <person name="Selwyn J.D."/>
            <person name="Despard B.A."/>
            <person name="Roesel C.L."/>
        </authorList>
    </citation>
    <scope>NUCLEOTIDE SEQUENCE</scope>
    <source>
        <strain evidence="1">K2</strain>
    </source>
</reference>
<keyword evidence="2" id="KW-1185">Reference proteome</keyword>
<proteinExistence type="predicted"/>
<feature type="non-terminal residue" evidence="1">
    <location>
        <position position="1"/>
    </location>
</feature>
<name>A0AAD9R4S8_ACRCE</name>
<dbReference type="EMBL" id="JARQWQ010000003">
    <property type="protein sequence ID" value="KAK2573057.1"/>
    <property type="molecule type" value="Genomic_DNA"/>
</dbReference>